<dbReference type="RefSeq" id="WP_280558447.1">
    <property type="nucleotide sequence ID" value="NZ_CP123488.1"/>
</dbReference>
<dbReference type="InterPro" id="IPR050336">
    <property type="entry name" value="Chromosome_partition/occlusion"/>
</dbReference>
<proteinExistence type="predicted"/>
<dbReference type="GO" id="GO:0005694">
    <property type="term" value="C:chromosome"/>
    <property type="evidence" value="ECO:0007669"/>
    <property type="project" value="TreeGrafter"/>
</dbReference>
<dbReference type="Pfam" id="PF17762">
    <property type="entry name" value="HTH_ParB"/>
    <property type="match status" value="1"/>
</dbReference>
<reference evidence="2" key="1">
    <citation type="submission" date="2023-04" db="EMBL/GenBank/DDBJ databases">
        <title>APH(3)-Id, a novel chromosomal aminoglycoside phosphotransferase, identified from an environmental isolate of Kluyvera intermedia DW18.</title>
        <authorList>
            <person name="Sha Y."/>
        </authorList>
    </citation>
    <scope>NUCLEOTIDE SEQUENCE</scope>
    <source>
        <strain evidence="2">DW18</strain>
    </source>
</reference>
<evidence type="ECO:0000259" key="1">
    <source>
        <dbReference type="Pfam" id="PF17762"/>
    </source>
</evidence>
<dbReference type="InterPro" id="IPR041468">
    <property type="entry name" value="HTH_ParB/Spo0J"/>
</dbReference>
<accession>A0AA95G883</accession>
<dbReference type="Gene3D" id="1.10.10.2830">
    <property type="match status" value="1"/>
</dbReference>
<feature type="domain" description="ParB/Spo0J HTH" evidence="1">
    <location>
        <begin position="124"/>
        <end position="183"/>
    </location>
</feature>
<dbReference type="SUPFAM" id="SSF109709">
    <property type="entry name" value="KorB DNA-binding domain-like"/>
    <property type="match status" value="1"/>
</dbReference>
<protein>
    <submittedName>
        <fullName evidence="2">Chromosome partitioning protein ParB</fullName>
    </submittedName>
</protein>
<gene>
    <name evidence="2" type="ORF">QBD33_08990</name>
</gene>
<evidence type="ECO:0000313" key="3">
    <source>
        <dbReference type="Proteomes" id="UP001177527"/>
    </source>
</evidence>
<dbReference type="EMBL" id="CP123488">
    <property type="protein sequence ID" value="WGL57869.1"/>
    <property type="molecule type" value="Genomic_DNA"/>
</dbReference>
<dbReference type="GO" id="GO:0007059">
    <property type="term" value="P:chromosome segregation"/>
    <property type="evidence" value="ECO:0007669"/>
    <property type="project" value="TreeGrafter"/>
</dbReference>
<dbReference type="AlphaFoldDB" id="A0AA95G883"/>
<sequence length="346" mass="38397">MAANSFKLMTRSGVIKRTDTGMFISLDDIHVREGFNKREDDERTRQADDDLFDYLMNGGSVPPLEVIARDEGGVWVVEGHRRRRCYARCAEAGKPVDRIHIMPFNGNDVQRLARIMTSNNQLPLSDIEQAAVIQELHNAFNQSTSEIAKLVNKSVATVEKLLTLSTANYDVQQEVKSGAVSVDVAVDRVKEFGEKAGEVLQHDKAVAAAQGKTKVTRSSIAPELNVKSARRFVELMSMASISDDGVFTLEGAALAEALAIVDEYKAIAEARETYRMSQPIPSTEIRGKTLYVMYDGQEIGRASLYRGKTVWLDLGDKTIVASQSKAVAHFVRQYKLQQQENSHDSN</sequence>
<name>A0AA95G883_KLUIN</name>
<dbReference type="PANTHER" id="PTHR33375">
    <property type="entry name" value="CHROMOSOME-PARTITIONING PROTEIN PARB-RELATED"/>
    <property type="match status" value="1"/>
</dbReference>
<organism evidence="2 3">
    <name type="scientific">Kluyvera intermedia</name>
    <name type="common">Enterobacter intermedius</name>
    <dbReference type="NCBI Taxonomy" id="61648"/>
    <lineage>
        <taxon>Bacteria</taxon>
        <taxon>Pseudomonadati</taxon>
        <taxon>Pseudomonadota</taxon>
        <taxon>Gammaproteobacteria</taxon>
        <taxon>Enterobacterales</taxon>
        <taxon>Enterobacteriaceae</taxon>
        <taxon>Kluyvera</taxon>
    </lineage>
</organism>
<evidence type="ECO:0000313" key="2">
    <source>
        <dbReference type="EMBL" id="WGL57869.1"/>
    </source>
</evidence>
<dbReference type="Proteomes" id="UP001177527">
    <property type="component" value="Chromosome"/>
</dbReference>
<dbReference type="PANTHER" id="PTHR33375:SF1">
    <property type="entry name" value="CHROMOSOME-PARTITIONING PROTEIN PARB-RELATED"/>
    <property type="match status" value="1"/>
</dbReference>